<dbReference type="AlphaFoldDB" id="A0A5B7K2E3"/>
<evidence type="ECO:0000313" key="1">
    <source>
        <dbReference type="EMBL" id="MPC98794.1"/>
    </source>
</evidence>
<evidence type="ECO:0000313" key="2">
    <source>
        <dbReference type="Proteomes" id="UP000324222"/>
    </source>
</evidence>
<reference evidence="1 2" key="1">
    <citation type="submission" date="2019-05" db="EMBL/GenBank/DDBJ databases">
        <title>Another draft genome of Portunus trituberculatus and its Hox gene families provides insights of decapod evolution.</title>
        <authorList>
            <person name="Jeong J.-H."/>
            <person name="Song I."/>
            <person name="Kim S."/>
            <person name="Choi T."/>
            <person name="Kim D."/>
            <person name="Ryu S."/>
            <person name="Kim W."/>
        </authorList>
    </citation>
    <scope>NUCLEOTIDE SEQUENCE [LARGE SCALE GENOMIC DNA]</scope>
    <source>
        <tissue evidence="1">Muscle</tissue>
    </source>
</reference>
<organism evidence="1 2">
    <name type="scientific">Portunus trituberculatus</name>
    <name type="common">Swimming crab</name>
    <name type="synonym">Neptunus trituberculatus</name>
    <dbReference type="NCBI Taxonomy" id="210409"/>
    <lineage>
        <taxon>Eukaryota</taxon>
        <taxon>Metazoa</taxon>
        <taxon>Ecdysozoa</taxon>
        <taxon>Arthropoda</taxon>
        <taxon>Crustacea</taxon>
        <taxon>Multicrustacea</taxon>
        <taxon>Malacostraca</taxon>
        <taxon>Eumalacostraca</taxon>
        <taxon>Eucarida</taxon>
        <taxon>Decapoda</taxon>
        <taxon>Pleocyemata</taxon>
        <taxon>Brachyura</taxon>
        <taxon>Eubrachyura</taxon>
        <taxon>Portunoidea</taxon>
        <taxon>Portunidae</taxon>
        <taxon>Portuninae</taxon>
        <taxon>Portunus</taxon>
    </lineage>
</organism>
<name>A0A5B7K2E3_PORTR</name>
<accession>A0A5B7K2E3</accession>
<protein>
    <submittedName>
        <fullName evidence="1">Uncharacterized protein</fullName>
    </submittedName>
</protein>
<keyword evidence="2" id="KW-1185">Reference proteome</keyword>
<proteinExistence type="predicted"/>
<dbReference type="EMBL" id="VSRR010115608">
    <property type="protein sequence ID" value="MPC98794.1"/>
    <property type="molecule type" value="Genomic_DNA"/>
</dbReference>
<sequence length="96" mass="10789">MYLDTWVVAVPSPKEKTLRLMPSREKGMGAATEATERQCHPSATAIGAEESEKELIIGEHHGTLPGQQCSPPLEKQYRGSSQFDRVREVFHQLNQR</sequence>
<gene>
    <name evidence="1" type="ORF">E2C01_094176</name>
</gene>
<comment type="caution">
    <text evidence="1">The sequence shown here is derived from an EMBL/GenBank/DDBJ whole genome shotgun (WGS) entry which is preliminary data.</text>
</comment>
<dbReference type="Proteomes" id="UP000324222">
    <property type="component" value="Unassembled WGS sequence"/>
</dbReference>